<sequence length="42" mass="4980">MEQEYPDPIIKLLTASNEPFVLFFFPSVSESTAKNEQKYKRR</sequence>
<proteinExistence type="predicted"/>
<organism evidence="1">
    <name type="scientific">Rhizophora mucronata</name>
    <name type="common">Asiatic mangrove</name>
    <dbReference type="NCBI Taxonomy" id="61149"/>
    <lineage>
        <taxon>Eukaryota</taxon>
        <taxon>Viridiplantae</taxon>
        <taxon>Streptophyta</taxon>
        <taxon>Embryophyta</taxon>
        <taxon>Tracheophyta</taxon>
        <taxon>Spermatophyta</taxon>
        <taxon>Magnoliopsida</taxon>
        <taxon>eudicotyledons</taxon>
        <taxon>Gunneridae</taxon>
        <taxon>Pentapetalae</taxon>
        <taxon>rosids</taxon>
        <taxon>fabids</taxon>
        <taxon>Malpighiales</taxon>
        <taxon>Rhizophoraceae</taxon>
        <taxon>Rhizophora</taxon>
    </lineage>
</organism>
<reference evidence="1" key="1">
    <citation type="submission" date="2018-02" db="EMBL/GenBank/DDBJ databases">
        <title>Rhizophora mucronata_Transcriptome.</title>
        <authorList>
            <person name="Meera S.P."/>
            <person name="Sreeshan A."/>
            <person name="Augustine A."/>
        </authorList>
    </citation>
    <scope>NUCLEOTIDE SEQUENCE</scope>
    <source>
        <tissue evidence="1">Leaf</tissue>
    </source>
</reference>
<accession>A0A2P2PS71</accession>
<evidence type="ECO:0000313" key="1">
    <source>
        <dbReference type="EMBL" id="MBX57543.1"/>
    </source>
</evidence>
<dbReference type="AlphaFoldDB" id="A0A2P2PS71"/>
<protein>
    <submittedName>
        <fullName evidence="1">Uncharacterized protein</fullName>
    </submittedName>
</protein>
<dbReference type="EMBL" id="GGEC01077059">
    <property type="protein sequence ID" value="MBX57543.1"/>
    <property type="molecule type" value="Transcribed_RNA"/>
</dbReference>
<name>A0A2P2PS71_RHIMU</name>